<feature type="chain" id="PRO_5022052870" evidence="2">
    <location>
        <begin position="38"/>
        <end position="834"/>
    </location>
</feature>
<feature type="domain" description="DUF1549" evidence="3">
    <location>
        <begin position="188"/>
        <end position="399"/>
    </location>
</feature>
<evidence type="ECO:0000313" key="7">
    <source>
        <dbReference type="Proteomes" id="UP000318313"/>
    </source>
</evidence>
<dbReference type="Gene3D" id="1.10.760.10">
    <property type="entry name" value="Cytochrome c-like domain"/>
    <property type="match status" value="1"/>
</dbReference>
<keyword evidence="7" id="KW-1185">Reference proteome</keyword>
<proteinExistence type="predicted"/>
<dbReference type="Proteomes" id="UP000318313">
    <property type="component" value="Chromosome"/>
</dbReference>
<feature type="domain" description="DUF1553" evidence="4">
    <location>
        <begin position="543"/>
        <end position="794"/>
    </location>
</feature>
<accession>A0A518IH47</accession>
<evidence type="ECO:0000256" key="2">
    <source>
        <dbReference type="SAM" id="SignalP"/>
    </source>
</evidence>
<evidence type="ECO:0000259" key="5">
    <source>
        <dbReference type="Pfam" id="PF07635"/>
    </source>
</evidence>
<feature type="signal peptide" evidence="2">
    <location>
        <begin position="1"/>
        <end position="37"/>
    </location>
</feature>
<dbReference type="AlphaFoldDB" id="A0A518IH47"/>
<dbReference type="KEGG" id="gfm:Enr17x_44730"/>
<dbReference type="Pfam" id="PF07635">
    <property type="entry name" value="PSCyt1"/>
    <property type="match status" value="1"/>
</dbReference>
<dbReference type="OrthoDB" id="127107at2"/>
<evidence type="ECO:0000259" key="3">
    <source>
        <dbReference type="Pfam" id="PF07583"/>
    </source>
</evidence>
<dbReference type="GO" id="GO:0009055">
    <property type="term" value="F:electron transfer activity"/>
    <property type="evidence" value="ECO:0007669"/>
    <property type="project" value="InterPro"/>
</dbReference>
<sequence length="834" mass="94571" precursor="true">MKMPARLRDRLFSFVKKQSPSGLLIAAVVLTVSQLSAAEKQPNQQEIQFFEAKIRPLLIKHCYDCHGADAQESGLRVDTFKGIAKGGKAGSLLVPGKPDQSLLITAVKYQASDLQMPPDEKLSKQEIEDLTNWVKMGAPYPNADLSLLRASSEKGKYDLEKERQFWSFQPVKKPALPAVKHKDWVKTPIDQFVLSKLEQAGLTPAKPADKRTLIRRTTFDLTGLPPTPEEIEDFLNDTSPQAFEKVVDRLLASPHYGEHWGRHWLDIARYADSNGLDENIAFGNAWKYRDYVVNALNKDKPYDLFLKEQLAGDLLEPAKDVAERNERLVATGFLSLGPKVLAEVDETKMEMDIIDEQINTIGVSLMGMTLGCARCHDHKFDPISAHDYYGLAGILKSTKTMEHYKKIARWHENSLATKEELKEQAEWDKKIKTEEEKIAALVKSENERLKKEGGKDFKLPKKPEPSYSKEAKAELKTLRDQVASLKKERPEVPTALGATEREIIDVPIHIRGSHLTLGETVPRHVPVVLSPQPEKPFSKETSGRLKFAEWLTSREHPLTSRVFVNRVWRWHFGKGIVATPDNFGKLGAKPTNQALLDWMAANFMEKGWSIKDLHRMILLSNTWRMSSEFNEKAATVDPDNNLLWRVDVRRLDAESIRDSILAVSDGLDLTMGGSLLTVENRAFVFNHESKDAVTYDFDRRSLYLPVIRNHLFGMFMLFDYADASVLNGNRSSTTVAPQALFLLNSHLVEEASQRMADTILSQTALSPEQKIQHLFLKSFGRLPSELEVSKSLQFLDELEKDLQAEQSDSEKRIHRSWQVLCQSIFASSEFIYLR</sequence>
<feature type="domain" description="Cytochrome C Planctomycete-type" evidence="5">
    <location>
        <begin position="62"/>
        <end position="120"/>
    </location>
</feature>
<organism evidence="6 7">
    <name type="scientific">Gimesia fumaroli</name>
    <dbReference type="NCBI Taxonomy" id="2527976"/>
    <lineage>
        <taxon>Bacteria</taxon>
        <taxon>Pseudomonadati</taxon>
        <taxon>Planctomycetota</taxon>
        <taxon>Planctomycetia</taxon>
        <taxon>Planctomycetales</taxon>
        <taxon>Planctomycetaceae</taxon>
        <taxon>Gimesia</taxon>
    </lineage>
</organism>
<keyword evidence="2" id="KW-0732">Signal</keyword>
<name>A0A518IH47_9PLAN</name>
<protein>
    <submittedName>
        <fullName evidence="6">Planctomycete cytochrome C</fullName>
    </submittedName>
</protein>
<reference evidence="6 7" key="1">
    <citation type="submission" date="2019-03" db="EMBL/GenBank/DDBJ databases">
        <title>Deep-cultivation of Planctomycetes and their phenomic and genomic characterization uncovers novel biology.</title>
        <authorList>
            <person name="Wiegand S."/>
            <person name="Jogler M."/>
            <person name="Boedeker C."/>
            <person name="Pinto D."/>
            <person name="Vollmers J."/>
            <person name="Rivas-Marin E."/>
            <person name="Kohn T."/>
            <person name="Peeters S.H."/>
            <person name="Heuer A."/>
            <person name="Rast P."/>
            <person name="Oberbeckmann S."/>
            <person name="Bunk B."/>
            <person name="Jeske O."/>
            <person name="Meyerdierks A."/>
            <person name="Storesund J.E."/>
            <person name="Kallscheuer N."/>
            <person name="Luecker S."/>
            <person name="Lage O.M."/>
            <person name="Pohl T."/>
            <person name="Merkel B.J."/>
            <person name="Hornburger P."/>
            <person name="Mueller R.-W."/>
            <person name="Bruemmer F."/>
            <person name="Labrenz M."/>
            <person name="Spormann A.M."/>
            <person name="Op den Camp H."/>
            <person name="Overmann J."/>
            <person name="Amann R."/>
            <person name="Jetten M.S.M."/>
            <person name="Mascher T."/>
            <person name="Medema M.H."/>
            <person name="Devos D.P."/>
            <person name="Kaster A.-K."/>
            <person name="Ovreas L."/>
            <person name="Rohde M."/>
            <person name="Galperin M.Y."/>
            <person name="Jogler C."/>
        </authorList>
    </citation>
    <scope>NUCLEOTIDE SEQUENCE [LARGE SCALE GENOMIC DNA]</scope>
    <source>
        <strain evidence="6 7">Enr17</strain>
    </source>
</reference>
<dbReference type="InterPro" id="IPR036909">
    <property type="entry name" value="Cyt_c-like_dom_sf"/>
</dbReference>
<dbReference type="InterPro" id="IPR022655">
    <property type="entry name" value="DUF1553"/>
</dbReference>
<dbReference type="InterPro" id="IPR011444">
    <property type="entry name" value="DUF1549"/>
</dbReference>
<evidence type="ECO:0000259" key="4">
    <source>
        <dbReference type="Pfam" id="PF07587"/>
    </source>
</evidence>
<dbReference type="PANTHER" id="PTHR35889">
    <property type="entry name" value="CYCLOINULO-OLIGOSACCHARIDE FRUCTANOTRANSFERASE-RELATED"/>
    <property type="match status" value="1"/>
</dbReference>
<evidence type="ECO:0000256" key="1">
    <source>
        <dbReference type="SAM" id="Coils"/>
    </source>
</evidence>
<evidence type="ECO:0000313" key="6">
    <source>
        <dbReference type="EMBL" id="QDV52411.1"/>
    </source>
</evidence>
<dbReference type="GO" id="GO:0020037">
    <property type="term" value="F:heme binding"/>
    <property type="evidence" value="ECO:0007669"/>
    <property type="project" value="InterPro"/>
</dbReference>
<feature type="coiled-coil region" evidence="1">
    <location>
        <begin position="432"/>
        <end position="488"/>
    </location>
</feature>
<dbReference type="EMBL" id="CP037452">
    <property type="protein sequence ID" value="QDV52411.1"/>
    <property type="molecule type" value="Genomic_DNA"/>
</dbReference>
<dbReference type="Pfam" id="PF07583">
    <property type="entry name" value="PSCyt2"/>
    <property type="match status" value="1"/>
</dbReference>
<dbReference type="SUPFAM" id="SSF46626">
    <property type="entry name" value="Cytochrome c"/>
    <property type="match status" value="1"/>
</dbReference>
<dbReference type="PANTHER" id="PTHR35889:SF3">
    <property type="entry name" value="F-BOX DOMAIN-CONTAINING PROTEIN"/>
    <property type="match status" value="1"/>
</dbReference>
<dbReference type="InterPro" id="IPR011429">
    <property type="entry name" value="Cyt_c_Planctomycete-type"/>
</dbReference>
<dbReference type="Pfam" id="PF07587">
    <property type="entry name" value="PSD1"/>
    <property type="match status" value="1"/>
</dbReference>
<keyword evidence="1" id="KW-0175">Coiled coil</keyword>
<gene>
    <name evidence="6" type="ORF">Enr17x_44730</name>
</gene>